<proteinExistence type="predicted"/>
<comment type="caution">
    <text evidence="1">The sequence shown here is derived from an EMBL/GenBank/DDBJ whole genome shotgun (WGS) entry which is preliminary data.</text>
</comment>
<dbReference type="GO" id="GO:0005975">
    <property type="term" value="P:carbohydrate metabolic process"/>
    <property type="evidence" value="ECO:0007669"/>
    <property type="project" value="InterPro"/>
</dbReference>
<dbReference type="InterPro" id="IPR008183">
    <property type="entry name" value="Aldose_1/G6P_1-epimerase"/>
</dbReference>
<dbReference type="Gene3D" id="2.70.98.10">
    <property type="match status" value="1"/>
</dbReference>
<dbReference type="Pfam" id="PF01263">
    <property type="entry name" value="Aldose_epim"/>
    <property type="match status" value="1"/>
</dbReference>
<dbReference type="Proteomes" id="UP000015453">
    <property type="component" value="Unassembled WGS sequence"/>
</dbReference>
<feature type="non-terminal residue" evidence="1">
    <location>
        <position position="107"/>
    </location>
</feature>
<gene>
    <name evidence="1" type="ORF">M569_16334</name>
</gene>
<evidence type="ECO:0000313" key="1">
    <source>
        <dbReference type="EMBL" id="EPS58482.1"/>
    </source>
</evidence>
<sequence length="107" mass="12529">EIRVEGLEYQDFVDNLRGGRRFTASDVLTFDSEVDRVYLDCRRPVLIVDHDRKRTCVVKKIGLPDIAVWNPWDGTRDYNKMVCVDASAVEEEIRLQNREEWTGEVKL</sequence>
<dbReference type="PANTHER" id="PTHR11122">
    <property type="entry name" value="APOSPORY-ASSOCIATED PROTEIN C-RELATED"/>
    <property type="match status" value="1"/>
</dbReference>
<organism evidence="1 2">
    <name type="scientific">Genlisea aurea</name>
    <dbReference type="NCBI Taxonomy" id="192259"/>
    <lineage>
        <taxon>Eukaryota</taxon>
        <taxon>Viridiplantae</taxon>
        <taxon>Streptophyta</taxon>
        <taxon>Embryophyta</taxon>
        <taxon>Tracheophyta</taxon>
        <taxon>Spermatophyta</taxon>
        <taxon>Magnoliopsida</taxon>
        <taxon>eudicotyledons</taxon>
        <taxon>Gunneridae</taxon>
        <taxon>Pentapetalae</taxon>
        <taxon>asterids</taxon>
        <taxon>lamiids</taxon>
        <taxon>Lamiales</taxon>
        <taxon>Lentibulariaceae</taxon>
        <taxon>Genlisea</taxon>
    </lineage>
</organism>
<keyword evidence="2" id="KW-1185">Reference proteome</keyword>
<dbReference type="InterPro" id="IPR014718">
    <property type="entry name" value="GH-type_carb-bd"/>
</dbReference>
<name>S8DGJ2_9LAMI</name>
<evidence type="ECO:0008006" key="3">
    <source>
        <dbReference type="Google" id="ProtNLM"/>
    </source>
</evidence>
<reference evidence="1 2" key="1">
    <citation type="journal article" date="2013" name="BMC Genomics">
        <title>The miniature genome of a carnivorous plant Genlisea aurea contains a low number of genes and short non-coding sequences.</title>
        <authorList>
            <person name="Leushkin E.V."/>
            <person name="Sutormin R.A."/>
            <person name="Nabieva E.R."/>
            <person name="Penin A.A."/>
            <person name="Kondrashov A.S."/>
            <person name="Logacheva M.D."/>
        </authorList>
    </citation>
    <scope>NUCLEOTIDE SEQUENCE [LARGE SCALE GENOMIC DNA]</scope>
</reference>
<evidence type="ECO:0000313" key="2">
    <source>
        <dbReference type="Proteomes" id="UP000015453"/>
    </source>
</evidence>
<dbReference type="AlphaFoldDB" id="S8DGJ2"/>
<dbReference type="GO" id="GO:0005737">
    <property type="term" value="C:cytoplasm"/>
    <property type="evidence" value="ECO:0007669"/>
    <property type="project" value="TreeGrafter"/>
</dbReference>
<dbReference type="PANTHER" id="PTHR11122:SF13">
    <property type="entry name" value="GLUCOSE-6-PHOSPHATE 1-EPIMERASE"/>
    <property type="match status" value="1"/>
</dbReference>
<dbReference type="EMBL" id="AUSU01009176">
    <property type="protein sequence ID" value="EPS58482.1"/>
    <property type="molecule type" value="Genomic_DNA"/>
</dbReference>
<accession>S8DGJ2</accession>
<dbReference type="GO" id="GO:0030246">
    <property type="term" value="F:carbohydrate binding"/>
    <property type="evidence" value="ECO:0007669"/>
    <property type="project" value="InterPro"/>
</dbReference>
<dbReference type="InterPro" id="IPR011013">
    <property type="entry name" value="Gal_mutarotase_sf_dom"/>
</dbReference>
<dbReference type="OrthoDB" id="1659429at2759"/>
<feature type="non-terminal residue" evidence="1">
    <location>
        <position position="1"/>
    </location>
</feature>
<dbReference type="SUPFAM" id="SSF74650">
    <property type="entry name" value="Galactose mutarotase-like"/>
    <property type="match status" value="1"/>
</dbReference>
<dbReference type="GO" id="GO:0047938">
    <property type="term" value="F:glucose-6-phosphate 1-epimerase activity"/>
    <property type="evidence" value="ECO:0007669"/>
    <property type="project" value="TreeGrafter"/>
</dbReference>
<protein>
    <recommendedName>
        <fullName evidence="3">Glucose-6-phosphate 1-epimerase</fullName>
    </recommendedName>
</protein>